<feature type="region of interest" description="Disordered" evidence="1">
    <location>
        <begin position="87"/>
        <end position="122"/>
    </location>
</feature>
<dbReference type="Proteomes" id="UP000838756">
    <property type="component" value="Unassembled WGS sequence"/>
</dbReference>
<accession>A0A8S4QCV1</accession>
<reference evidence="2" key="1">
    <citation type="submission" date="2022-03" db="EMBL/GenBank/DDBJ databases">
        <authorList>
            <person name="Lindestad O."/>
        </authorList>
    </citation>
    <scope>NUCLEOTIDE SEQUENCE</scope>
</reference>
<dbReference type="AlphaFoldDB" id="A0A8S4QCV1"/>
<name>A0A8S4QCV1_9NEOP</name>
<sequence length="138" mass="15344">MCLNICVQNPPPGVEHARPPRHHAPPPEPRRQDEVQVTTTHLFTPSFIQLTSVEKGNSPNCITTIMPTNHIPYVQELRKFGQEFKLVSSPAPSAPPPQAPPPQPQPQLQPQPQPQPQPPVVSMPPPVFIVHFNCFLNI</sequence>
<feature type="region of interest" description="Disordered" evidence="1">
    <location>
        <begin position="8"/>
        <end position="32"/>
    </location>
</feature>
<keyword evidence="3" id="KW-1185">Reference proteome</keyword>
<feature type="compositionally biased region" description="Pro residues" evidence="1">
    <location>
        <begin position="92"/>
        <end position="122"/>
    </location>
</feature>
<evidence type="ECO:0000256" key="1">
    <source>
        <dbReference type="SAM" id="MobiDB-lite"/>
    </source>
</evidence>
<organism evidence="2 3">
    <name type="scientific">Pararge aegeria aegeria</name>
    <dbReference type="NCBI Taxonomy" id="348720"/>
    <lineage>
        <taxon>Eukaryota</taxon>
        <taxon>Metazoa</taxon>
        <taxon>Ecdysozoa</taxon>
        <taxon>Arthropoda</taxon>
        <taxon>Hexapoda</taxon>
        <taxon>Insecta</taxon>
        <taxon>Pterygota</taxon>
        <taxon>Neoptera</taxon>
        <taxon>Endopterygota</taxon>
        <taxon>Lepidoptera</taxon>
        <taxon>Glossata</taxon>
        <taxon>Ditrysia</taxon>
        <taxon>Papilionoidea</taxon>
        <taxon>Nymphalidae</taxon>
        <taxon>Satyrinae</taxon>
        <taxon>Satyrini</taxon>
        <taxon>Parargina</taxon>
        <taxon>Pararge</taxon>
    </lineage>
</organism>
<comment type="caution">
    <text evidence="2">The sequence shown here is derived from an EMBL/GenBank/DDBJ whole genome shotgun (WGS) entry which is preliminary data.</text>
</comment>
<evidence type="ECO:0000313" key="2">
    <source>
        <dbReference type="EMBL" id="CAH2207474.1"/>
    </source>
</evidence>
<proteinExistence type="predicted"/>
<protein>
    <submittedName>
        <fullName evidence="2">Jg23656 protein</fullName>
    </submittedName>
</protein>
<dbReference type="EMBL" id="CAKXAJ010000313">
    <property type="protein sequence ID" value="CAH2207474.1"/>
    <property type="molecule type" value="Genomic_DNA"/>
</dbReference>
<gene>
    <name evidence="2" type="primary">jg23656</name>
    <name evidence="2" type="ORF">PAEG_LOCUS95</name>
</gene>
<evidence type="ECO:0000313" key="3">
    <source>
        <dbReference type="Proteomes" id="UP000838756"/>
    </source>
</evidence>